<organism evidence="2 3">
    <name type="scientific">Aegilops tauschii subsp. strangulata</name>
    <name type="common">Goatgrass</name>
    <dbReference type="NCBI Taxonomy" id="200361"/>
    <lineage>
        <taxon>Eukaryota</taxon>
        <taxon>Viridiplantae</taxon>
        <taxon>Streptophyta</taxon>
        <taxon>Embryophyta</taxon>
        <taxon>Tracheophyta</taxon>
        <taxon>Spermatophyta</taxon>
        <taxon>Magnoliopsida</taxon>
        <taxon>Liliopsida</taxon>
        <taxon>Poales</taxon>
        <taxon>Poaceae</taxon>
        <taxon>BOP clade</taxon>
        <taxon>Pooideae</taxon>
        <taxon>Triticodae</taxon>
        <taxon>Triticeae</taxon>
        <taxon>Triticinae</taxon>
        <taxon>Aegilops</taxon>
    </lineage>
</organism>
<name>A0A452Z5V3_AEGTS</name>
<dbReference type="Gramene" id="AET1Gv20641700.7">
    <property type="protein sequence ID" value="AET1Gv20641700.7"/>
    <property type="gene ID" value="AET1Gv20641700"/>
</dbReference>
<feature type="compositionally biased region" description="Low complexity" evidence="1">
    <location>
        <begin position="65"/>
        <end position="78"/>
    </location>
</feature>
<reference evidence="2" key="5">
    <citation type="journal article" date="2021" name="G3 (Bethesda)">
        <title>Aegilops tauschii genome assembly Aet v5.0 features greater sequence contiguity and improved annotation.</title>
        <authorList>
            <person name="Wang L."/>
            <person name="Zhu T."/>
            <person name="Rodriguez J.C."/>
            <person name="Deal K.R."/>
            <person name="Dubcovsky J."/>
            <person name="McGuire P.E."/>
            <person name="Lux T."/>
            <person name="Spannagl M."/>
            <person name="Mayer K.F.X."/>
            <person name="Baldrich P."/>
            <person name="Meyers B.C."/>
            <person name="Huo N."/>
            <person name="Gu Y.Q."/>
            <person name="Zhou H."/>
            <person name="Devos K.M."/>
            <person name="Bennetzen J.L."/>
            <person name="Unver T."/>
            <person name="Budak H."/>
            <person name="Gulick P.J."/>
            <person name="Galiba G."/>
            <person name="Kalapos B."/>
            <person name="Nelson D.R."/>
            <person name="Li P."/>
            <person name="You F.M."/>
            <person name="Luo M.C."/>
            <person name="Dvorak J."/>
        </authorList>
    </citation>
    <scope>NUCLEOTIDE SEQUENCE [LARGE SCALE GENOMIC DNA]</scope>
    <source>
        <strain evidence="2">cv. AL8/78</strain>
    </source>
</reference>
<evidence type="ECO:0000313" key="3">
    <source>
        <dbReference type="Proteomes" id="UP000015105"/>
    </source>
</evidence>
<reference evidence="3" key="1">
    <citation type="journal article" date="2014" name="Science">
        <title>Ancient hybridizations among the ancestral genomes of bread wheat.</title>
        <authorList>
            <consortium name="International Wheat Genome Sequencing Consortium,"/>
            <person name="Marcussen T."/>
            <person name="Sandve S.R."/>
            <person name="Heier L."/>
            <person name="Spannagl M."/>
            <person name="Pfeifer M."/>
            <person name="Jakobsen K.S."/>
            <person name="Wulff B.B."/>
            <person name="Steuernagel B."/>
            <person name="Mayer K.F."/>
            <person name="Olsen O.A."/>
        </authorList>
    </citation>
    <scope>NUCLEOTIDE SEQUENCE [LARGE SCALE GENOMIC DNA]</scope>
    <source>
        <strain evidence="3">cv. AL8/78</strain>
    </source>
</reference>
<protein>
    <submittedName>
        <fullName evidence="2">Uncharacterized protein</fullName>
    </submittedName>
</protein>
<reference evidence="3" key="2">
    <citation type="journal article" date="2017" name="Nat. Plants">
        <title>The Aegilops tauschii genome reveals multiple impacts of transposons.</title>
        <authorList>
            <person name="Zhao G."/>
            <person name="Zou C."/>
            <person name="Li K."/>
            <person name="Wang K."/>
            <person name="Li T."/>
            <person name="Gao L."/>
            <person name="Zhang X."/>
            <person name="Wang H."/>
            <person name="Yang Z."/>
            <person name="Liu X."/>
            <person name="Jiang W."/>
            <person name="Mao L."/>
            <person name="Kong X."/>
            <person name="Jiao Y."/>
            <person name="Jia J."/>
        </authorList>
    </citation>
    <scope>NUCLEOTIDE SEQUENCE [LARGE SCALE GENOMIC DNA]</scope>
    <source>
        <strain evidence="3">cv. AL8/78</strain>
    </source>
</reference>
<dbReference type="AlphaFoldDB" id="A0A452Z5V3"/>
<reference evidence="2" key="4">
    <citation type="submission" date="2019-03" db="UniProtKB">
        <authorList>
            <consortium name="EnsemblPlants"/>
        </authorList>
    </citation>
    <scope>IDENTIFICATION</scope>
</reference>
<proteinExistence type="predicted"/>
<evidence type="ECO:0000256" key="1">
    <source>
        <dbReference type="SAM" id="MobiDB-lite"/>
    </source>
</evidence>
<feature type="region of interest" description="Disordered" evidence="1">
    <location>
        <begin position="65"/>
        <end position="88"/>
    </location>
</feature>
<keyword evidence="3" id="KW-1185">Reference proteome</keyword>
<sequence length="103" mass="11240">GLPSVRELQKKMHIQMRFQGHCKPRSKQLPKAKAPLTAAGNTQLAELVERVKHHPWSSPRCSCFCPSSSPASSTSGRRTAGSMRGASLRLLAARPSSATCTRW</sequence>
<evidence type="ECO:0000313" key="2">
    <source>
        <dbReference type="EnsemblPlants" id="AET1Gv20641700.7"/>
    </source>
</evidence>
<reference evidence="2" key="3">
    <citation type="journal article" date="2017" name="Nature">
        <title>Genome sequence of the progenitor of the wheat D genome Aegilops tauschii.</title>
        <authorList>
            <person name="Luo M.C."/>
            <person name="Gu Y.Q."/>
            <person name="Puiu D."/>
            <person name="Wang H."/>
            <person name="Twardziok S.O."/>
            <person name="Deal K.R."/>
            <person name="Huo N."/>
            <person name="Zhu T."/>
            <person name="Wang L."/>
            <person name="Wang Y."/>
            <person name="McGuire P.E."/>
            <person name="Liu S."/>
            <person name="Long H."/>
            <person name="Ramasamy R.K."/>
            <person name="Rodriguez J.C."/>
            <person name="Van S.L."/>
            <person name="Yuan L."/>
            <person name="Wang Z."/>
            <person name="Xia Z."/>
            <person name="Xiao L."/>
            <person name="Anderson O.D."/>
            <person name="Ouyang S."/>
            <person name="Liang Y."/>
            <person name="Zimin A.V."/>
            <person name="Pertea G."/>
            <person name="Qi P."/>
            <person name="Bennetzen J.L."/>
            <person name="Dai X."/>
            <person name="Dawson M.W."/>
            <person name="Muller H.G."/>
            <person name="Kugler K."/>
            <person name="Rivarola-Duarte L."/>
            <person name="Spannagl M."/>
            <person name="Mayer K.F.X."/>
            <person name="Lu F.H."/>
            <person name="Bevan M.W."/>
            <person name="Leroy P."/>
            <person name="Li P."/>
            <person name="You F.M."/>
            <person name="Sun Q."/>
            <person name="Liu Z."/>
            <person name="Lyons E."/>
            <person name="Wicker T."/>
            <person name="Salzberg S.L."/>
            <person name="Devos K.M."/>
            <person name="Dvorak J."/>
        </authorList>
    </citation>
    <scope>NUCLEOTIDE SEQUENCE [LARGE SCALE GENOMIC DNA]</scope>
    <source>
        <strain evidence="2">cv. AL8/78</strain>
    </source>
</reference>
<dbReference type="EnsemblPlants" id="AET1Gv20641700.7">
    <property type="protein sequence ID" value="AET1Gv20641700.7"/>
    <property type="gene ID" value="AET1Gv20641700"/>
</dbReference>
<accession>A0A452Z5V3</accession>
<dbReference type="Proteomes" id="UP000015105">
    <property type="component" value="Chromosome 1D"/>
</dbReference>